<evidence type="ECO:0000259" key="2">
    <source>
        <dbReference type="Pfam" id="PF13845"/>
    </source>
</evidence>
<dbReference type="Pfam" id="PF13845">
    <property type="entry name" value="Septum_form"/>
    <property type="match status" value="1"/>
</dbReference>
<evidence type="ECO:0000256" key="1">
    <source>
        <dbReference type="SAM" id="MobiDB-lite"/>
    </source>
</evidence>
<name>A0A7W7C5Y1_9PSEU</name>
<dbReference type="RefSeq" id="WP_185001124.1">
    <property type="nucleotide sequence ID" value="NZ_BAAAUI010000026.1"/>
</dbReference>
<dbReference type="AlphaFoldDB" id="A0A7W7C5Y1"/>
<sequence>MNNTASTRRVMAGAFAGALLVLVLSTVLGWHVGPEVAGETDGPTNAVRDAPPGTCLTWTRPDAGDARRVKCDDPHLFEITGSVDLAADFPPGAPFPDSVRWEGIAADRCTEMSVQYLDGRFDPNGKLGVNLLRSGEKSWNSGERKVWCGMQDSAPSGLLYPTVGSAKTADPSNVHPQGMCLGISGKQVYDPVECGKPHAYEVVGVVNLGARFPQEFPAEPRQDELLAGECARTAADYAGGAEVVSRKGLIVFWDTLKQDSWLAGARRVECKVGAKLKDNSGLAPVFGSVKSEMRVGTEPAPVLLSKLPPGAPAPPGSPGTDVQRDAGVPTDANSEHPGGSPGPTTTSGG</sequence>
<evidence type="ECO:0000313" key="3">
    <source>
        <dbReference type="EMBL" id="MBB4675092.1"/>
    </source>
</evidence>
<feature type="domain" description="Septum formation-related" evidence="2">
    <location>
        <begin position="52"/>
        <end position="270"/>
    </location>
</feature>
<reference evidence="3 4" key="1">
    <citation type="submission" date="2020-08" db="EMBL/GenBank/DDBJ databases">
        <title>Sequencing the genomes of 1000 actinobacteria strains.</title>
        <authorList>
            <person name="Klenk H.-P."/>
        </authorList>
    </citation>
    <scope>NUCLEOTIDE SEQUENCE [LARGE SCALE GENOMIC DNA]</scope>
    <source>
        <strain evidence="3 4">DSM 44230</strain>
    </source>
</reference>
<evidence type="ECO:0000313" key="4">
    <source>
        <dbReference type="Proteomes" id="UP000533598"/>
    </source>
</evidence>
<protein>
    <recommendedName>
        <fullName evidence="2">Septum formation-related domain-containing protein</fullName>
    </recommendedName>
</protein>
<accession>A0A7W7C5Y1</accession>
<keyword evidence="4" id="KW-1185">Reference proteome</keyword>
<proteinExistence type="predicted"/>
<comment type="caution">
    <text evidence="3">The sequence shown here is derived from an EMBL/GenBank/DDBJ whole genome shotgun (WGS) entry which is preliminary data.</text>
</comment>
<dbReference type="Proteomes" id="UP000533598">
    <property type="component" value="Unassembled WGS sequence"/>
</dbReference>
<organism evidence="3 4">
    <name type="scientific">Crossiella cryophila</name>
    <dbReference type="NCBI Taxonomy" id="43355"/>
    <lineage>
        <taxon>Bacteria</taxon>
        <taxon>Bacillati</taxon>
        <taxon>Actinomycetota</taxon>
        <taxon>Actinomycetes</taxon>
        <taxon>Pseudonocardiales</taxon>
        <taxon>Pseudonocardiaceae</taxon>
        <taxon>Crossiella</taxon>
    </lineage>
</organism>
<gene>
    <name evidence="3" type="ORF">HNR67_001210</name>
</gene>
<feature type="region of interest" description="Disordered" evidence="1">
    <location>
        <begin position="301"/>
        <end position="349"/>
    </location>
</feature>
<dbReference type="EMBL" id="JACHMH010000001">
    <property type="protein sequence ID" value="MBB4675092.1"/>
    <property type="molecule type" value="Genomic_DNA"/>
</dbReference>
<dbReference type="InterPro" id="IPR026004">
    <property type="entry name" value="Septum_form"/>
</dbReference>